<dbReference type="EMBL" id="AZEX01000059">
    <property type="protein sequence ID" value="KRL58953.1"/>
    <property type="molecule type" value="Genomic_DNA"/>
</dbReference>
<evidence type="ECO:0000256" key="1">
    <source>
        <dbReference type="ARBA" id="ARBA00001974"/>
    </source>
</evidence>
<dbReference type="PRINTS" id="PR00469">
    <property type="entry name" value="PNDRDTASEII"/>
</dbReference>
<dbReference type="eggNOG" id="COG0492">
    <property type="taxonomic scope" value="Bacteria"/>
</dbReference>
<dbReference type="PANTHER" id="PTHR48105">
    <property type="entry name" value="THIOREDOXIN REDUCTASE 1-RELATED-RELATED"/>
    <property type="match status" value="1"/>
</dbReference>
<dbReference type="AlphaFoldDB" id="A0A0R1RR96"/>
<dbReference type="Proteomes" id="UP000051264">
    <property type="component" value="Unassembled WGS sequence"/>
</dbReference>
<keyword evidence="3" id="KW-0285">Flavoprotein</keyword>
<evidence type="ECO:0000313" key="7">
    <source>
        <dbReference type="Proteomes" id="UP000051264"/>
    </source>
</evidence>
<proteinExistence type="predicted"/>
<dbReference type="RefSeq" id="WP_025083962.1">
    <property type="nucleotide sequence ID" value="NZ_AZEX01000059.1"/>
</dbReference>
<gene>
    <name evidence="6" type="ORF">FC69_GL002020</name>
</gene>
<feature type="domain" description="FAD/NAD(P)-binding" evidence="5">
    <location>
        <begin position="3"/>
        <end position="243"/>
    </location>
</feature>
<dbReference type="InterPro" id="IPR050097">
    <property type="entry name" value="Ferredoxin-NADP_redctase_2"/>
</dbReference>
<evidence type="ECO:0000256" key="4">
    <source>
        <dbReference type="ARBA" id="ARBA00023002"/>
    </source>
</evidence>
<dbReference type="Pfam" id="PF07992">
    <property type="entry name" value="Pyr_redox_2"/>
    <property type="match status" value="1"/>
</dbReference>
<organism evidence="6 7">
    <name type="scientific">Latilactobacillus fuchuensis DSM 14340 = JCM 11249</name>
    <dbReference type="NCBI Taxonomy" id="1423747"/>
    <lineage>
        <taxon>Bacteria</taxon>
        <taxon>Bacillati</taxon>
        <taxon>Bacillota</taxon>
        <taxon>Bacilli</taxon>
        <taxon>Lactobacillales</taxon>
        <taxon>Lactobacillaceae</taxon>
        <taxon>Latilactobacillus</taxon>
    </lineage>
</organism>
<evidence type="ECO:0000259" key="5">
    <source>
        <dbReference type="Pfam" id="PF07992"/>
    </source>
</evidence>
<comment type="caution">
    <text evidence="6">The sequence shown here is derived from an EMBL/GenBank/DDBJ whole genome shotgun (WGS) entry which is preliminary data.</text>
</comment>
<dbReference type="InterPro" id="IPR023753">
    <property type="entry name" value="FAD/NAD-binding_dom"/>
</dbReference>
<evidence type="ECO:0000313" key="6">
    <source>
        <dbReference type="EMBL" id="KRL58953.1"/>
    </source>
</evidence>
<dbReference type="PATRIC" id="fig|1423747.3.peg.2053"/>
<protein>
    <recommendedName>
        <fullName evidence="5">FAD/NAD(P)-binding domain-containing protein</fullName>
    </recommendedName>
</protein>
<dbReference type="SUPFAM" id="SSF51905">
    <property type="entry name" value="FAD/NAD(P)-binding domain"/>
    <property type="match status" value="1"/>
</dbReference>
<dbReference type="GO" id="GO:0016491">
    <property type="term" value="F:oxidoreductase activity"/>
    <property type="evidence" value="ECO:0007669"/>
    <property type="project" value="UniProtKB-KW"/>
</dbReference>
<keyword evidence="4" id="KW-0560">Oxidoreductase</keyword>
<sequence length="320" mass="34826">MVYDVTIIGGGPAGLYAAFQAGLYGLKAQLLEASPTLGGKVVTYSERVIHDIGGQPSISGHQLIQNLQEQAQLYPLPIRTATLVTDVSYDATAAIYNVQTAETTYQTKALVLAIGGGMVRHKTWPLLAEQTYTNVSYVPQNPAAYREQSVLLVGPGYNLMALAPHLIATAKAVHWIVAKRPFATEAEEQDFLTTYPQIDYQVQPILSYQQANGQLTAVTLANQQTVTVDTVVASFGYRRSLDTHTDWQLTPDQLATPLVQPIGQQVGAKIGVSLIANAFQEGTVAMATIAQQLHPTEKAPMVTTHNQDFDRINEAYWTVE</sequence>
<dbReference type="Gene3D" id="3.50.50.60">
    <property type="entry name" value="FAD/NAD(P)-binding domain"/>
    <property type="match status" value="2"/>
</dbReference>
<comment type="cofactor">
    <cofactor evidence="1">
        <name>FAD</name>
        <dbReference type="ChEBI" id="CHEBI:57692"/>
    </cofactor>
</comment>
<accession>A0A0R1RR96</accession>
<dbReference type="STRING" id="1423747.FC69_GL002020"/>
<reference evidence="6 7" key="1">
    <citation type="journal article" date="2015" name="Genome Announc.">
        <title>Expanding the biotechnology potential of lactobacilli through comparative genomics of 213 strains and associated genera.</title>
        <authorList>
            <person name="Sun Z."/>
            <person name="Harris H.M."/>
            <person name="McCann A."/>
            <person name="Guo C."/>
            <person name="Argimon S."/>
            <person name="Zhang W."/>
            <person name="Yang X."/>
            <person name="Jeffery I.B."/>
            <person name="Cooney J.C."/>
            <person name="Kagawa T.F."/>
            <person name="Liu W."/>
            <person name="Song Y."/>
            <person name="Salvetti E."/>
            <person name="Wrobel A."/>
            <person name="Rasinkangas P."/>
            <person name="Parkhill J."/>
            <person name="Rea M.C."/>
            <person name="O'Sullivan O."/>
            <person name="Ritari J."/>
            <person name="Douillard F.P."/>
            <person name="Paul Ross R."/>
            <person name="Yang R."/>
            <person name="Briner A.E."/>
            <person name="Felis G.E."/>
            <person name="de Vos W.M."/>
            <person name="Barrangou R."/>
            <person name="Klaenhammer T.R."/>
            <person name="Caufield P.W."/>
            <person name="Cui Y."/>
            <person name="Zhang H."/>
            <person name="O'Toole P.W."/>
        </authorList>
    </citation>
    <scope>NUCLEOTIDE SEQUENCE [LARGE SCALE GENOMIC DNA]</scope>
    <source>
        <strain evidence="6 7">DSM 14340</strain>
    </source>
</reference>
<name>A0A0R1RR96_9LACO</name>
<evidence type="ECO:0000256" key="3">
    <source>
        <dbReference type="ARBA" id="ARBA00022630"/>
    </source>
</evidence>
<dbReference type="InterPro" id="IPR036188">
    <property type="entry name" value="FAD/NAD-bd_sf"/>
</dbReference>
<comment type="subunit">
    <text evidence="2">Homodimer.</text>
</comment>
<dbReference type="OrthoDB" id="9806179at2"/>
<evidence type="ECO:0000256" key="2">
    <source>
        <dbReference type="ARBA" id="ARBA00011738"/>
    </source>
</evidence>